<dbReference type="InterPro" id="IPR006612">
    <property type="entry name" value="THAP_Znf"/>
</dbReference>
<evidence type="ECO:0000256" key="3">
    <source>
        <dbReference type="ARBA" id="ARBA00022737"/>
    </source>
</evidence>
<evidence type="ECO:0000256" key="4">
    <source>
        <dbReference type="ARBA" id="ARBA00022771"/>
    </source>
</evidence>
<name>A0ABM1ACN4_APLCA</name>
<dbReference type="InterPro" id="IPR036236">
    <property type="entry name" value="Znf_C2H2_sf"/>
</dbReference>
<feature type="domain" description="C2H2-type" evidence="11">
    <location>
        <begin position="975"/>
        <end position="1002"/>
    </location>
</feature>
<keyword evidence="3" id="KW-0677">Repeat</keyword>
<dbReference type="Gene3D" id="6.20.210.20">
    <property type="entry name" value="THAP domain"/>
    <property type="match status" value="1"/>
</dbReference>
<dbReference type="SUPFAM" id="SSF57716">
    <property type="entry name" value="Glucocorticoid receptor-like (DNA-binding domain)"/>
    <property type="match status" value="2"/>
</dbReference>
<feature type="domain" description="C2H2-type" evidence="11">
    <location>
        <begin position="626"/>
        <end position="654"/>
    </location>
</feature>
<evidence type="ECO:0000256" key="7">
    <source>
        <dbReference type="ARBA" id="ARBA00023242"/>
    </source>
</evidence>
<feature type="region of interest" description="Disordered" evidence="10">
    <location>
        <begin position="130"/>
        <end position="169"/>
    </location>
</feature>
<evidence type="ECO:0000256" key="1">
    <source>
        <dbReference type="ARBA" id="ARBA00004123"/>
    </source>
</evidence>
<feature type="domain" description="C2H2-type" evidence="11">
    <location>
        <begin position="728"/>
        <end position="755"/>
    </location>
</feature>
<dbReference type="SUPFAM" id="SSF57667">
    <property type="entry name" value="beta-beta-alpha zinc fingers"/>
    <property type="match status" value="6"/>
</dbReference>
<dbReference type="InterPro" id="IPR038441">
    <property type="entry name" value="THAP_Znf_sf"/>
</dbReference>
<dbReference type="RefSeq" id="XP_012945156.1">
    <property type="nucleotide sequence ID" value="XM_013089702.2"/>
</dbReference>
<dbReference type="PANTHER" id="PTHR24381:SF393">
    <property type="entry name" value="CHROMATIN-LINKED ADAPTOR FOR MSL PROTEINS, ISOFORM B"/>
    <property type="match status" value="1"/>
</dbReference>
<feature type="domain" description="C2H2-type" evidence="11">
    <location>
        <begin position="891"/>
        <end position="918"/>
    </location>
</feature>
<keyword evidence="5" id="KW-0862">Zinc</keyword>
<evidence type="ECO:0000256" key="8">
    <source>
        <dbReference type="PROSITE-ProRule" id="PRU00042"/>
    </source>
</evidence>
<keyword evidence="6 9" id="KW-0238">DNA-binding</keyword>
<keyword evidence="13" id="KW-1185">Reference proteome</keyword>
<evidence type="ECO:0000259" key="11">
    <source>
        <dbReference type="PROSITE" id="PS50157"/>
    </source>
</evidence>
<evidence type="ECO:0000256" key="2">
    <source>
        <dbReference type="ARBA" id="ARBA00022723"/>
    </source>
</evidence>
<feature type="domain" description="C2H2-type" evidence="11">
    <location>
        <begin position="919"/>
        <end position="946"/>
    </location>
</feature>
<evidence type="ECO:0000313" key="13">
    <source>
        <dbReference type="Proteomes" id="UP000694888"/>
    </source>
</evidence>
<feature type="domain" description="C2H2-type" evidence="11">
    <location>
        <begin position="756"/>
        <end position="785"/>
    </location>
</feature>
<dbReference type="PANTHER" id="PTHR24381">
    <property type="entry name" value="ZINC FINGER PROTEIN"/>
    <property type="match status" value="1"/>
</dbReference>
<feature type="domain" description="C2H2-type" evidence="11">
    <location>
        <begin position="376"/>
        <end position="403"/>
    </location>
</feature>
<sequence length="1047" mass="118315">MDIKDLGANETVVDLPPKTKSKRQRTSQWCSAVNCKNERYKRPDLSFFRFPKDKVRSRKWVVNCRRQDLLSKSPESLSIGNVLCSEHFEDSEFATARRNQLRRNNTAIPTLFNFNVPNPPRRSAQELDLDLDLDGNRSPSRRSRSTVPKPTKYSSPSPSPSRTLEGISQPRTSFRQKMVTSCAALGCTNCQTTQSQVLSEHRVRDLTFHRFPMKNDGLLAKWVEAVRRDKFTPTSAHRLCSRHFRESDFIEGDRRRVLKRDAVPSIFDFSQHLMVVNHDTPVSPLNRGRGCRSGRKTVSKTDISQIFSEAVARVEEVRRAAETSVCTVGVQTDPVYILPMEDADLMTFGTDKGLSARLTLDSAQRPPGNSPGLVRHPCRFCGAAFVSELQLKLHRWIHQMAQPGSQRRRAASISEMRLATPGSTKKNEGASMSRVLKGVNNGAEGSAADADLGAMEITVLSDRRVITPWQTGQENVPVVELPRAVKQTGTLGIKSGIIVGKKRPVGKFQRSLLKDRLPRESGQVRSDSEDNTPKKCPVCGEMFVKPAALRIHLSEHLYYDIHRGQVLIRGAIMPNTNGTGLGVMEQTSAGEDLAGEQEGPLPDGQAKSNGPVPYSHSDVKGSEFSYVCTLCNIGFMRKKQLCVHRLSEHSSVKMAYRDKTLVLKSPSPIRRKSNMCEICGEVFKSLYSMKIHVLCHHDFSTSQALRVHKKLHEPKEAQPSEKSKMEKFVCDVCGKTVSSMKQLRYHLARHAGGDTFTCRVCKEKFSSYKLLKAHQAEQGHVADKPIICEVCGSAFSRIYDLERHHFVAHVKNKDKKQTVKKKREEGSFPCEYCGKVFRFRDRLQYHVGVHTGEKSYQCEICYKTFCYPGSLSFHKRKHRETKVKEKPKVRVTCEYCHKVFCSKHTLASHIKYHTGENLHTCEICNKSFAYKDSFVLHKRSHAGELPHECDVCHKRFLRHFNLRCHYRIHTGEKPYPCQICGQRFRRLGDRNSHQKRHATQAAEASNNVSSNTAAVQTQVEAQVPATIQIQVHTQQDNETAASVISIL</sequence>
<dbReference type="Pfam" id="PF00096">
    <property type="entry name" value="zf-C2H2"/>
    <property type="match status" value="6"/>
</dbReference>
<feature type="domain" description="C2H2-type" evidence="11">
    <location>
        <begin position="828"/>
        <end position="855"/>
    </location>
</feature>
<evidence type="ECO:0000256" key="10">
    <source>
        <dbReference type="SAM" id="MobiDB-lite"/>
    </source>
</evidence>
<dbReference type="SMART" id="SM00355">
    <property type="entry name" value="ZnF_C2H2"/>
    <property type="match status" value="13"/>
</dbReference>
<dbReference type="Gene3D" id="3.30.160.60">
    <property type="entry name" value="Classic Zinc Finger"/>
    <property type="match status" value="8"/>
</dbReference>
<evidence type="ECO:0000256" key="6">
    <source>
        <dbReference type="ARBA" id="ARBA00023125"/>
    </source>
</evidence>
<evidence type="ECO:0000256" key="9">
    <source>
        <dbReference type="PROSITE-ProRule" id="PRU00309"/>
    </source>
</evidence>
<evidence type="ECO:0000313" key="14">
    <source>
        <dbReference type="RefSeq" id="XP_012945156.1"/>
    </source>
</evidence>
<reference evidence="14" key="1">
    <citation type="submission" date="2025-08" db="UniProtKB">
        <authorList>
            <consortium name="RefSeq"/>
        </authorList>
    </citation>
    <scope>IDENTIFICATION</scope>
</reference>
<dbReference type="GeneID" id="101856766"/>
<dbReference type="PROSITE" id="PS50950">
    <property type="entry name" value="ZF_THAP"/>
    <property type="match status" value="2"/>
</dbReference>
<feature type="domain" description="THAP-type" evidence="12">
    <location>
        <begin position="178"/>
        <end position="267"/>
    </location>
</feature>
<proteinExistence type="predicted"/>
<feature type="compositionally biased region" description="Low complexity" evidence="10">
    <location>
        <begin position="145"/>
        <end position="156"/>
    </location>
</feature>
<feature type="domain" description="C2H2-type" evidence="11">
    <location>
        <begin position="947"/>
        <end position="974"/>
    </location>
</feature>
<evidence type="ECO:0000256" key="5">
    <source>
        <dbReference type="ARBA" id="ARBA00022833"/>
    </source>
</evidence>
<dbReference type="PROSITE" id="PS00028">
    <property type="entry name" value="ZINC_FINGER_C2H2_1"/>
    <property type="match status" value="12"/>
</dbReference>
<evidence type="ECO:0000259" key="12">
    <source>
        <dbReference type="PROSITE" id="PS50950"/>
    </source>
</evidence>
<comment type="subcellular location">
    <subcellularLocation>
        <location evidence="1">Nucleus</location>
    </subcellularLocation>
</comment>
<organism evidence="13 14">
    <name type="scientific">Aplysia californica</name>
    <name type="common">California sea hare</name>
    <dbReference type="NCBI Taxonomy" id="6500"/>
    <lineage>
        <taxon>Eukaryota</taxon>
        <taxon>Metazoa</taxon>
        <taxon>Spiralia</taxon>
        <taxon>Lophotrochozoa</taxon>
        <taxon>Mollusca</taxon>
        <taxon>Gastropoda</taxon>
        <taxon>Heterobranchia</taxon>
        <taxon>Euthyneura</taxon>
        <taxon>Tectipleura</taxon>
        <taxon>Aplysiida</taxon>
        <taxon>Aplysioidea</taxon>
        <taxon>Aplysiidae</taxon>
        <taxon>Aplysia</taxon>
    </lineage>
</organism>
<dbReference type="InterPro" id="IPR013087">
    <property type="entry name" value="Znf_C2H2_type"/>
</dbReference>
<dbReference type="PROSITE" id="PS50157">
    <property type="entry name" value="ZINC_FINGER_C2H2_2"/>
    <property type="match status" value="12"/>
</dbReference>
<dbReference type="SMART" id="SM00692">
    <property type="entry name" value="DM3"/>
    <property type="match status" value="2"/>
</dbReference>
<feature type="domain" description="C2H2-type" evidence="11">
    <location>
        <begin position="534"/>
        <end position="567"/>
    </location>
</feature>
<gene>
    <name evidence="14" type="primary">LOC101856766</name>
</gene>
<protein>
    <submittedName>
        <fullName evidence="14">Zinc finger protein 585B</fullName>
    </submittedName>
</protein>
<accession>A0ABM1ACN4</accession>
<dbReference type="Proteomes" id="UP000694888">
    <property type="component" value="Unplaced"/>
</dbReference>
<dbReference type="Pfam" id="PF05485">
    <property type="entry name" value="THAP"/>
    <property type="match status" value="2"/>
</dbReference>
<feature type="domain" description="THAP-type" evidence="12">
    <location>
        <begin position="24"/>
        <end position="112"/>
    </location>
</feature>
<feature type="domain" description="C2H2-type" evidence="11">
    <location>
        <begin position="786"/>
        <end position="814"/>
    </location>
</feature>
<feature type="region of interest" description="Disordered" evidence="10">
    <location>
        <begin position="592"/>
        <end position="614"/>
    </location>
</feature>
<keyword evidence="4 8" id="KW-0863">Zinc-finger</keyword>
<keyword evidence="7" id="KW-0539">Nucleus</keyword>
<feature type="domain" description="C2H2-type" evidence="11">
    <location>
        <begin position="856"/>
        <end position="883"/>
    </location>
</feature>
<dbReference type="SMART" id="SM00980">
    <property type="entry name" value="THAP"/>
    <property type="match status" value="2"/>
</dbReference>
<keyword evidence="2" id="KW-0479">Metal-binding</keyword>